<dbReference type="InterPro" id="IPR047057">
    <property type="entry name" value="MerR_fam"/>
</dbReference>
<evidence type="ECO:0000313" key="5">
    <source>
        <dbReference type="Proteomes" id="UP001071478"/>
    </source>
</evidence>
<evidence type="ECO:0000313" key="6">
    <source>
        <dbReference type="Proteomes" id="UP001081709"/>
    </source>
</evidence>
<evidence type="ECO:0000259" key="2">
    <source>
        <dbReference type="PROSITE" id="PS50937"/>
    </source>
</evidence>
<sequence length="252" mass="28266">MPMTLTIRDLAAFAEVTTRTIRHYHDIGLMPPAGRDGSGQRIYVPADAVRLVRIRNLLEAGFSLNDILDVLPPGAGEIDRDVYGATRRRVGRRLDAEEKALRARRRRLGELADPDRIGLPTEATGLLGEWRRIGVRDELIAATRATWTVCAVVFPDRFHERLRYGAADLADPEYRQLLTAVSGLWDADPDDPAVEHTARRLAAYLRATYGPDRTQFVTPDSAVVDSVIEFYPPALVRFNQLVYRLYVDDAGQ</sequence>
<dbReference type="RefSeq" id="WP_200251670.1">
    <property type="nucleotide sequence ID" value="NZ_JAENIQ020000003.1"/>
</dbReference>
<dbReference type="SMART" id="SM00422">
    <property type="entry name" value="HTH_MERR"/>
    <property type="match status" value="1"/>
</dbReference>
<protein>
    <submittedName>
        <fullName evidence="4">MerR family transcriptional regulator</fullName>
    </submittedName>
</protein>
<dbReference type="AlphaFoldDB" id="A0A9Q4C7Y3"/>
<dbReference type="EMBL" id="JAPMKV010000002">
    <property type="protein sequence ID" value="MCX7444578.1"/>
    <property type="molecule type" value="Genomic_DNA"/>
</dbReference>
<name>A0A9Q4C7Y3_9CORY</name>
<dbReference type="Pfam" id="PF13411">
    <property type="entry name" value="MerR_1"/>
    <property type="match status" value="1"/>
</dbReference>
<dbReference type="EMBL" id="JAPMKU010000003">
    <property type="protein sequence ID" value="MCX7468599.1"/>
    <property type="molecule type" value="Genomic_DNA"/>
</dbReference>
<dbReference type="PANTHER" id="PTHR30204:SF93">
    <property type="entry name" value="HTH MERR-TYPE DOMAIN-CONTAINING PROTEIN"/>
    <property type="match status" value="1"/>
</dbReference>
<proteinExistence type="predicted"/>
<dbReference type="SUPFAM" id="SSF46955">
    <property type="entry name" value="Putative DNA-binding domain"/>
    <property type="match status" value="1"/>
</dbReference>
<evidence type="ECO:0000256" key="1">
    <source>
        <dbReference type="ARBA" id="ARBA00023125"/>
    </source>
</evidence>
<dbReference type="Gene3D" id="1.10.1660.10">
    <property type="match status" value="1"/>
</dbReference>
<dbReference type="PROSITE" id="PS50937">
    <property type="entry name" value="HTH_MERR_2"/>
    <property type="match status" value="1"/>
</dbReference>
<evidence type="ECO:0000313" key="3">
    <source>
        <dbReference type="EMBL" id="MCX7444578.1"/>
    </source>
</evidence>
<evidence type="ECO:0000313" key="4">
    <source>
        <dbReference type="EMBL" id="MCX7468599.1"/>
    </source>
</evidence>
<organism evidence="4 5">
    <name type="scientific">Corynebacterium pygosceleis</name>
    <dbReference type="NCBI Taxonomy" id="2800406"/>
    <lineage>
        <taxon>Bacteria</taxon>
        <taxon>Bacillati</taxon>
        <taxon>Actinomycetota</taxon>
        <taxon>Actinomycetes</taxon>
        <taxon>Mycobacteriales</taxon>
        <taxon>Corynebacteriaceae</taxon>
        <taxon>Corynebacterium</taxon>
    </lineage>
</organism>
<comment type="caution">
    <text evidence="4">The sequence shown here is derived from an EMBL/GenBank/DDBJ whole genome shotgun (WGS) entry which is preliminary data.</text>
</comment>
<accession>A0A9Q4C7Y3</accession>
<dbReference type="InterPro" id="IPR009061">
    <property type="entry name" value="DNA-bd_dom_put_sf"/>
</dbReference>
<keyword evidence="6" id="KW-1185">Reference proteome</keyword>
<dbReference type="Proteomes" id="UP001081709">
    <property type="component" value="Unassembled WGS sequence"/>
</dbReference>
<dbReference type="Proteomes" id="UP001071478">
    <property type="component" value="Unassembled WGS sequence"/>
</dbReference>
<dbReference type="GO" id="GO:0003700">
    <property type="term" value="F:DNA-binding transcription factor activity"/>
    <property type="evidence" value="ECO:0007669"/>
    <property type="project" value="InterPro"/>
</dbReference>
<dbReference type="GO" id="GO:0003677">
    <property type="term" value="F:DNA binding"/>
    <property type="evidence" value="ECO:0007669"/>
    <property type="project" value="UniProtKB-KW"/>
</dbReference>
<feature type="domain" description="HTH merR-type" evidence="2">
    <location>
        <begin position="4"/>
        <end position="73"/>
    </location>
</feature>
<dbReference type="PANTHER" id="PTHR30204">
    <property type="entry name" value="REDOX-CYCLING DRUG-SENSING TRANSCRIPTIONAL ACTIVATOR SOXR"/>
    <property type="match status" value="1"/>
</dbReference>
<keyword evidence="1" id="KW-0238">DNA-binding</keyword>
<reference evidence="4" key="1">
    <citation type="submission" date="2022-11" db="EMBL/GenBank/DDBJ databases">
        <title>Corynebacterium sp. isolated from Penguins.</title>
        <authorList>
            <person name="Sedlar K."/>
            <person name="Svec P."/>
        </authorList>
    </citation>
    <scope>NUCLEOTIDE SEQUENCE</scope>
    <source>
        <strain evidence="3">P7003</strain>
        <strain evidence="4">P7374</strain>
    </source>
</reference>
<gene>
    <name evidence="3" type="ORF">OS125_04865</name>
    <name evidence="4" type="ORF">OS129_06890</name>
</gene>
<dbReference type="InterPro" id="IPR000551">
    <property type="entry name" value="MerR-type_HTH_dom"/>
</dbReference>
<dbReference type="CDD" id="cd00592">
    <property type="entry name" value="HTH_MerR-like"/>
    <property type="match status" value="1"/>
</dbReference>